<dbReference type="EMBL" id="CP006734">
    <property type="protein sequence ID" value="AGW41057.1"/>
    <property type="molecule type" value="Genomic_DNA"/>
</dbReference>
<evidence type="ECO:0000313" key="4">
    <source>
        <dbReference type="EMBL" id="AGW41057.1"/>
    </source>
</evidence>
<reference evidence="4 5" key="1">
    <citation type="journal article" date="2013" name="Genome Announc.">
        <title>Complete Genome Sequence of Leifsonia xyli subsp. cynodontis Strain DSM46306, a Gram-Positive Bacterial Pathogen of Grasses.</title>
        <authorList>
            <person name="Monteiro-Vitorello C.B."/>
            <person name="Zerillo M.M."/>
            <person name="Van Sluys M.A."/>
            <person name="Camargo L.E."/>
            <person name="Kitajima J.P."/>
        </authorList>
    </citation>
    <scope>NUCLEOTIDE SEQUENCE [LARGE SCALE GENOMIC DNA]</scope>
    <source>
        <strain evidence="4 5">DSM 46306</strain>
    </source>
</reference>
<evidence type="ECO:0000256" key="1">
    <source>
        <dbReference type="SAM" id="MobiDB-lite"/>
    </source>
</evidence>
<evidence type="ECO:0000256" key="2">
    <source>
        <dbReference type="SAM" id="Phobius"/>
    </source>
</evidence>
<evidence type="ECO:0000313" key="5">
    <source>
        <dbReference type="Proteomes" id="UP000016743"/>
    </source>
</evidence>
<protein>
    <recommendedName>
        <fullName evidence="3">DUF5666 domain-containing protein</fullName>
    </recommendedName>
</protein>
<proteinExistence type="predicted"/>
<dbReference type="PATRIC" id="fig|1389489.3.peg.890"/>
<dbReference type="AlphaFoldDB" id="U3P7Z3"/>
<sequence>MDDTQPTAPLPGQQYAPPSEGAFPPGTVPPNAAPSSATPAEPFYKRHGLAFAISTLVLGIVVVFGVAGAGAFAVGTMIFHNARAVHENDGRLASPHLPGRKGDGNEDQAPFAGGVVWATVSSISGDTWKVETLSGESLTVMTTSFTKYGLPGKGTDASGFAKDDEVIVVGKRSGGTVTATRIMKLDLFPQHPPATLGPVAPGC</sequence>
<keyword evidence="2" id="KW-0812">Transmembrane</keyword>
<feature type="domain" description="DUF5666" evidence="3">
    <location>
        <begin position="119"/>
        <end position="182"/>
    </location>
</feature>
<feature type="region of interest" description="Disordered" evidence="1">
    <location>
        <begin position="1"/>
        <end position="39"/>
    </location>
</feature>
<keyword evidence="2" id="KW-1133">Transmembrane helix</keyword>
<dbReference type="Pfam" id="PF18914">
    <property type="entry name" value="DUF5666"/>
    <property type="match status" value="1"/>
</dbReference>
<name>U3P7Z3_LEIXC</name>
<feature type="transmembrane region" description="Helical" evidence="2">
    <location>
        <begin position="49"/>
        <end position="74"/>
    </location>
</feature>
<keyword evidence="2" id="KW-0472">Membrane</keyword>
<dbReference type="HOGENOM" id="CLU_1347515_0_0_11"/>
<dbReference type="Proteomes" id="UP000016743">
    <property type="component" value="Chromosome"/>
</dbReference>
<gene>
    <name evidence="4" type="ORF">O159_09210</name>
</gene>
<dbReference type="InterPro" id="IPR043724">
    <property type="entry name" value="DUF5666"/>
</dbReference>
<dbReference type="KEGG" id="lxy:O159_09210"/>
<evidence type="ECO:0000259" key="3">
    <source>
        <dbReference type="Pfam" id="PF18914"/>
    </source>
</evidence>
<accession>U3P7Z3</accession>
<organism evidence="4 5">
    <name type="scientific">Leifsonia xyli subsp. cynodontis DSM 46306</name>
    <dbReference type="NCBI Taxonomy" id="1389489"/>
    <lineage>
        <taxon>Bacteria</taxon>
        <taxon>Bacillati</taxon>
        <taxon>Actinomycetota</taxon>
        <taxon>Actinomycetes</taxon>
        <taxon>Micrococcales</taxon>
        <taxon>Microbacteriaceae</taxon>
        <taxon>Leifsonia</taxon>
    </lineage>
</organism>
<dbReference type="RefSeq" id="WP_021754500.1">
    <property type="nucleotide sequence ID" value="NC_022438.1"/>
</dbReference>
<keyword evidence="5" id="KW-1185">Reference proteome</keyword>
<dbReference type="STRING" id="1389489.O159_09210"/>